<feature type="domain" description="AMP-dependent synthetase/ligase" evidence="2">
    <location>
        <begin position="7"/>
        <end position="370"/>
    </location>
</feature>
<dbReference type="PANTHER" id="PTHR43767">
    <property type="entry name" value="LONG-CHAIN-FATTY-ACID--COA LIGASE"/>
    <property type="match status" value="1"/>
</dbReference>
<feature type="domain" description="AMP-binding enzyme C-terminal" evidence="3">
    <location>
        <begin position="420"/>
        <end position="495"/>
    </location>
</feature>
<dbReference type="Pfam" id="PF00501">
    <property type="entry name" value="AMP-binding"/>
    <property type="match status" value="1"/>
</dbReference>
<name>A0ABT4VGR2_9HYPH</name>
<dbReference type="RefSeq" id="WP_271087399.1">
    <property type="nucleotide sequence ID" value="NZ_JAPJZH010000001.1"/>
</dbReference>
<dbReference type="PANTHER" id="PTHR43767:SF1">
    <property type="entry name" value="NONRIBOSOMAL PEPTIDE SYNTHASE PES1 (EUROFUNG)-RELATED"/>
    <property type="match status" value="1"/>
</dbReference>
<dbReference type="InterPro" id="IPR020845">
    <property type="entry name" value="AMP-binding_CS"/>
</dbReference>
<dbReference type="InterPro" id="IPR050237">
    <property type="entry name" value="ATP-dep_AMP-bd_enzyme"/>
</dbReference>
<evidence type="ECO:0000313" key="5">
    <source>
        <dbReference type="Proteomes" id="UP001148313"/>
    </source>
</evidence>
<sequence length="511" mass="56260">MNLAIWLQRTARLNPDRPALFVGTRMMADYRQFARRVRSIAGGLRAMEGIQPGAHVAIYAQNALAYLELLYGIWHAGAVAVPINAKLHAAEAAWIIENAEARLAFCDAKTIGELDRRLPAGACKLVAADDEQMDALHSGSEMDDPVERASADLAWLFYTSGTTGRPKGVMLTNGNLHAMAFSYFVDVDSVMPDDAALYAAPMSHGAGIYNIQHVMKGARHVVPESGAFDADEILDLAAELKNVHMFAAPTMVRRLVDAGKQRETKGEGIRTIVYGGGPMYLEDIIEAVEVFGSRFCQIYGQGESPMTITALPRHTIADRSHPRWRERLASVGTAQSCVEIRIAGEDGHALPAGETGEILVRGAPVMAGYWRNEEATAETLRGGWLWTGDMGTLDDDGYLTLKDRSKDVIISGGSNIYPREIEEVLLRFPGVREASVVGQDHPEWGEVVIAFIVIHADAEVDSEVLDAYCLDNIARFKRPKRYHFLDELPKNNYGKVLKTELRRVLEDRTGQ</sequence>
<protein>
    <submittedName>
        <fullName evidence="4">AMP-binding protein</fullName>
    </submittedName>
</protein>
<gene>
    <name evidence="4" type="ORF">OOZ53_00905</name>
</gene>
<dbReference type="PROSITE" id="PS00455">
    <property type="entry name" value="AMP_BINDING"/>
    <property type="match status" value="1"/>
</dbReference>
<dbReference type="Gene3D" id="3.30.300.30">
    <property type="match status" value="1"/>
</dbReference>
<keyword evidence="5" id="KW-1185">Reference proteome</keyword>
<evidence type="ECO:0000259" key="3">
    <source>
        <dbReference type="Pfam" id="PF13193"/>
    </source>
</evidence>
<organism evidence="4 5">
    <name type="scientific">Hoeflea poritis</name>
    <dbReference type="NCBI Taxonomy" id="2993659"/>
    <lineage>
        <taxon>Bacteria</taxon>
        <taxon>Pseudomonadati</taxon>
        <taxon>Pseudomonadota</taxon>
        <taxon>Alphaproteobacteria</taxon>
        <taxon>Hyphomicrobiales</taxon>
        <taxon>Rhizobiaceae</taxon>
        <taxon>Hoeflea</taxon>
    </lineage>
</organism>
<dbReference type="InterPro" id="IPR045851">
    <property type="entry name" value="AMP-bd_C_sf"/>
</dbReference>
<comment type="caution">
    <text evidence="4">The sequence shown here is derived from an EMBL/GenBank/DDBJ whole genome shotgun (WGS) entry which is preliminary data.</text>
</comment>
<accession>A0ABT4VGR2</accession>
<dbReference type="Proteomes" id="UP001148313">
    <property type="component" value="Unassembled WGS sequence"/>
</dbReference>
<dbReference type="InterPro" id="IPR000873">
    <property type="entry name" value="AMP-dep_synth/lig_dom"/>
</dbReference>
<reference evidence="4" key="1">
    <citation type="submission" date="2022-11" db="EMBL/GenBank/DDBJ databases">
        <title>Hoeflea poritis sp. nov., isolated from scleractinian coral Porites lutea.</title>
        <authorList>
            <person name="Zhang G."/>
            <person name="Wei Q."/>
            <person name="Cai L."/>
        </authorList>
    </citation>
    <scope>NUCLEOTIDE SEQUENCE</scope>
    <source>
        <strain evidence="4">E7-10</strain>
    </source>
</reference>
<evidence type="ECO:0000313" key="4">
    <source>
        <dbReference type="EMBL" id="MDA4843884.1"/>
    </source>
</evidence>
<dbReference type="EMBL" id="JAPJZH010000001">
    <property type="protein sequence ID" value="MDA4843884.1"/>
    <property type="molecule type" value="Genomic_DNA"/>
</dbReference>
<evidence type="ECO:0000256" key="1">
    <source>
        <dbReference type="ARBA" id="ARBA00022723"/>
    </source>
</evidence>
<proteinExistence type="predicted"/>
<dbReference type="Gene3D" id="3.40.50.12780">
    <property type="entry name" value="N-terminal domain of ligase-like"/>
    <property type="match status" value="1"/>
</dbReference>
<dbReference type="InterPro" id="IPR042099">
    <property type="entry name" value="ANL_N_sf"/>
</dbReference>
<keyword evidence="1" id="KW-0479">Metal-binding</keyword>
<evidence type="ECO:0000259" key="2">
    <source>
        <dbReference type="Pfam" id="PF00501"/>
    </source>
</evidence>
<dbReference type="SUPFAM" id="SSF56801">
    <property type="entry name" value="Acetyl-CoA synthetase-like"/>
    <property type="match status" value="1"/>
</dbReference>
<dbReference type="Pfam" id="PF13193">
    <property type="entry name" value="AMP-binding_C"/>
    <property type="match status" value="1"/>
</dbReference>
<dbReference type="InterPro" id="IPR025110">
    <property type="entry name" value="AMP-bd_C"/>
</dbReference>